<dbReference type="GO" id="GO:0030497">
    <property type="term" value="P:fatty acid elongation"/>
    <property type="evidence" value="ECO:0007669"/>
    <property type="project" value="TreeGrafter"/>
</dbReference>
<protein>
    <submittedName>
        <fullName evidence="3">SDR family oxidoreductase</fullName>
    </submittedName>
</protein>
<dbReference type="EMBL" id="JAGMWN010000003">
    <property type="protein sequence ID" value="MBP5857128.1"/>
    <property type="molecule type" value="Genomic_DNA"/>
</dbReference>
<sequence>MSASNDPREVVVITGASGGIGAASARCMARPGIAFMLHYANRSDRADALAEELRAAGAEAGTMRGDMREEADIVGLFEGAAERFGHVTGAILSAGTDHPKYALEDLPADEIHRVLTLNSAALILGAREAVRRMPETGNRSIVNVSSLAGGTGGRPGKSLYAASKGAVDIFTQGVARELAPRGIRINSVRPGMTETDMIGPAVDTPEKAAAARATIPMQRFGKPEEIGETVAFLMSSKASFVTGAVIDIAGGGFAI</sequence>
<dbReference type="AlphaFoldDB" id="A0A8J7S210"/>
<comment type="similarity">
    <text evidence="1">Belongs to the short-chain dehydrogenases/reductases (SDR) family.</text>
</comment>
<evidence type="ECO:0000256" key="1">
    <source>
        <dbReference type="ARBA" id="ARBA00006484"/>
    </source>
</evidence>
<dbReference type="FunFam" id="3.40.50.720:FF:000084">
    <property type="entry name" value="Short-chain dehydrogenase reductase"/>
    <property type="match status" value="1"/>
</dbReference>
<proteinExistence type="inferred from homology"/>
<dbReference type="PANTHER" id="PTHR42760:SF40">
    <property type="entry name" value="3-OXOACYL-[ACYL-CARRIER-PROTEIN] REDUCTASE, CHLOROPLASTIC"/>
    <property type="match status" value="1"/>
</dbReference>
<dbReference type="PANTHER" id="PTHR42760">
    <property type="entry name" value="SHORT-CHAIN DEHYDROGENASES/REDUCTASES FAMILY MEMBER"/>
    <property type="match status" value="1"/>
</dbReference>
<evidence type="ECO:0000313" key="4">
    <source>
        <dbReference type="Proteomes" id="UP000672602"/>
    </source>
</evidence>
<dbReference type="CDD" id="cd05233">
    <property type="entry name" value="SDR_c"/>
    <property type="match status" value="1"/>
</dbReference>
<keyword evidence="4" id="KW-1185">Reference proteome</keyword>
<dbReference type="SMART" id="SM00822">
    <property type="entry name" value="PKS_KR"/>
    <property type="match status" value="1"/>
</dbReference>
<name>A0A8J7S210_9PROT</name>
<dbReference type="InterPro" id="IPR002347">
    <property type="entry name" value="SDR_fam"/>
</dbReference>
<dbReference type="InterPro" id="IPR057326">
    <property type="entry name" value="KR_dom"/>
</dbReference>
<gene>
    <name evidence="3" type="ORF">KAJ83_08910</name>
</gene>
<evidence type="ECO:0000259" key="2">
    <source>
        <dbReference type="SMART" id="SM00822"/>
    </source>
</evidence>
<dbReference type="Proteomes" id="UP000672602">
    <property type="component" value="Unassembled WGS sequence"/>
</dbReference>
<organism evidence="3 4">
    <name type="scientific">Marivibrio halodurans</name>
    <dbReference type="NCBI Taxonomy" id="2039722"/>
    <lineage>
        <taxon>Bacteria</taxon>
        <taxon>Pseudomonadati</taxon>
        <taxon>Pseudomonadota</taxon>
        <taxon>Alphaproteobacteria</taxon>
        <taxon>Rhodospirillales</taxon>
        <taxon>Rhodospirillaceae</taxon>
        <taxon>Marivibrio</taxon>
    </lineage>
</organism>
<dbReference type="GO" id="GO:0016616">
    <property type="term" value="F:oxidoreductase activity, acting on the CH-OH group of donors, NAD or NADP as acceptor"/>
    <property type="evidence" value="ECO:0007669"/>
    <property type="project" value="TreeGrafter"/>
</dbReference>
<evidence type="ECO:0000313" key="3">
    <source>
        <dbReference type="EMBL" id="MBP5857128.1"/>
    </source>
</evidence>
<dbReference type="InterPro" id="IPR036291">
    <property type="entry name" value="NAD(P)-bd_dom_sf"/>
</dbReference>
<dbReference type="SUPFAM" id="SSF51735">
    <property type="entry name" value="NAD(P)-binding Rossmann-fold domains"/>
    <property type="match status" value="1"/>
</dbReference>
<dbReference type="PRINTS" id="PR00081">
    <property type="entry name" value="GDHRDH"/>
</dbReference>
<feature type="domain" description="Ketoreductase" evidence="2">
    <location>
        <begin position="9"/>
        <end position="191"/>
    </location>
</feature>
<accession>A0A8J7S210</accession>
<comment type="caution">
    <text evidence="3">The sequence shown here is derived from an EMBL/GenBank/DDBJ whole genome shotgun (WGS) entry which is preliminary data.</text>
</comment>
<dbReference type="InterPro" id="IPR020904">
    <property type="entry name" value="Sc_DH/Rdtase_CS"/>
</dbReference>
<dbReference type="Pfam" id="PF13561">
    <property type="entry name" value="adh_short_C2"/>
    <property type="match status" value="1"/>
</dbReference>
<dbReference type="RefSeq" id="WP_210681689.1">
    <property type="nucleotide sequence ID" value="NZ_JAGMWN010000003.1"/>
</dbReference>
<dbReference type="PROSITE" id="PS00061">
    <property type="entry name" value="ADH_SHORT"/>
    <property type="match status" value="1"/>
</dbReference>
<dbReference type="Gene3D" id="3.40.50.720">
    <property type="entry name" value="NAD(P)-binding Rossmann-like Domain"/>
    <property type="match status" value="1"/>
</dbReference>
<reference evidence="3" key="1">
    <citation type="submission" date="2021-04" db="EMBL/GenBank/DDBJ databases">
        <authorList>
            <person name="Zhang D.-C."/>
        </authorList>
    </citation>
    <scope>NUCLEOTIDE SEQUENCE</scope>
    <source>
        <strain evidence="3">CGMCC 1.15697</strain>
    </source>
</reference>